<accession>A0A5A8EBX6</accession>
<proteinExistence type="inferred from homology"/>
<keyword evidence="3" id="KW-0809">Transit peptide</keyword>
<keyword evidence="13" id="KW-1185">Reference proteome</keyword>
<dbReference type="EMBL" id="VLTL01000026">
    <property type="protein sequence ID" value="KAA0168783.1"/>
    <property type="molecule type" value="Genomic_DNA"/>
</dbReference>
<dbReference type="OMA" id="CRNEGVH"/>
<dbReference type="GO" id="GO:0006412">
    <property type="term" value="P:translation"/>
    <property type="evidence" value="ECO:0007669"/>
    <property type="project" value="TreeGrafter"/>
</dbReference>
<evidence type="ECO:0000256" key="3">
    <source>
        <dbReference type="ARBA" id="ARBA00022946"/>
    </source>
</evidence>
<keyword evidence="5" id="KW-0496">Mitochondrion</keyword>
<evidence type="ECO:0000256" key="5">
    <source>
        <dbReference type="ARBA" id="ARBA00023128"/>
    </source>
</evidence>
<dbReference type="GO" id="GO:0003735">
    <property type="term" value="F:structural constituent of ribosome"/>
    <property type="evidence" value="ECO:0007669"/>
    <property type="project" value="InterPro"/>
</dbReference>
<evidence type="ECO:0000256" key="2">
    <source>
        <dbReference type="ARBA" id="ARBA00010152"/>
    </source>
</evidence>
<comment type="similarity">
    <text evidence="2">Belongs to the mitochondrion-specific ribosomal protein mL41 family.</text>
</comment>
<dbReference type="EMBL" id="VLTO01000014">
    <property type="protein sequence ID" value="KAA0175356.1"/>
    <property type="molecule type" value="Genomic_DNA"/>
</dbReference>
<gene>
    <name evidence="11" type="ORF">FNF27_03059</name>
    <name evidence="10" type="ORF">FNF28_02331</name>
    <name evidence="8" type="ORF">FNF29_05091</name>
    <name evidence="9" type="ORF">FNF31_01102</name>
</gene>
<dbReference type="PANTHER" id="PTHR21338:SF0">
    <property type="entry name" value="LARGE RIBOSOMAL SUBUNIT PROTEIN ML41"/>
    <property type="match status" value="1"/>
</dbReference>
<reference evidence="12 13" key="1">
    <citation type="submission" date="2019-07" db="EMBL/GenBank/DDBJ databases">
        <title>Genomes of Cafeteria roenbergensis.</title>
        <authorList>
            <person name="Fischer M.G."/>
            <person name="Hackl T."/>
            <person name="Roman M."/>
        </authorList>
    </citation>
    <scope>NUCLEOTIDE SEQUENCE [LARGE SCALE GENOMIC DNA]</scope>
    <source>
        <strain evidence="8 13">BVI</strain>
        <strain evidence="9 15">Cflag</strain>
        <strain evidence="11 12">E4-10P</strain>
        <strain evidence="10 14">RCC970-E3</strain>
    </source>
</reference>
<dbReference type="EMBL" id="VLTN01000032">
    <property type="protein sequence ID" value="KAA0150756.1"/>
    <property type="molecule type" value="Genomic_DNA"/>
</dbReference>
<evidence type="ECO:0000313" key="11">
    <source>
        <dbReference type="EMBL" id="KAA0175356.1"/>
    </source>
</evidence>
<evidence type="ECO:0000313" key="9">
    <source>
        <dbReference type="EMBL" id="KAA0167217.1"/>
    </source>
</evidence>
<sequence>MTAKRLPRRMRWRKPMSPKHGNKDFYKGTGGHKFGVHTTKGGYVMLPHKAVEYVAPNLSGFNLTPYVAHNTPKLARPDVSVAPAAEAAEGERS</sequence>
<evidence type="ECO:0000256" key="4">
    <source>
        <dbReference type="ARBA" id="ARBA00022980"/>
    </source>
</evidence>
<dbReference type="Proteomes" id="UP000325113">
    <property type="component" value="Unassembled WGS sequence"/>
</dbReference>
<comment type="caution">
    <text evidence="11">The sequence shown here is derived from an EMBL/GenBank/DDBJ whole genome shotgun (WGS) entry which is preliminary data.</text>
</comment>
<dbReference type="InterPro" id="IPR019189">
    <property type="entry name" value="Ribosomal_mL41"/>
</dbReference>
<evidence type="ECO:0000313" key="12">
    <source>
        <dbReference type="Proteomes" id="UP000322899"/>
    </source>
</evidence>
<evidence type="ECO:0000256" key="6">
    <source>
        <dbReference type="ARBA" id="ARBA00023274"/>
    </source>
</evidence>
<dbReference type="GO" id="GO:0005762">
    <property type="term" value="C:mitochondrial large ribosomal subunit"/>
    <property type="evidence" value="ECO:0007669"/>
    <property type="project" value="InterPro"/>
</dbReference>
<keyword evidence="4" id="KW-0689">Ribosomal protein</keyword>
<evidence type="ECO:0000313" key="15">
    <source>
        <dbReference type="Proteomes" id="UP000325113"/>
    </source>
</evidence>
<feature type="compositionally biased region" description="Basic residues" evidence="7">
    <location>
        <begin position="1"/>
        <end position="17"/>
    </location>
</feature>
<dbReference type="PANTHER" id="PTHR21338">
    <property type="entry name" value="MITOCHONDRIAL RIBOSOMAL PROTEIN L41"/>
    <property type="match status" value="1"/>
</dbReference>
<dbReference type="Proteomes" id="UP000322899">
    <property type="component" value="Unassembled WGS sequence"/>
</dbReference>
<evidence type="ECO:0000313" key="10">
    <source>
        <dbReference type="EMBL" id="KAA0168783.1"/>
    </source>
</evidence>
<comment type="subcellular location">
    <subcellularLocation>
        <location evidence="1">Mitochondrion</location>
    </subcellularLocation>
</comment>
<keyword evidence="6" id="KW-0687">Ribonucleoprotein</keyword>
<dbReference type="EMBL" id="VLTM01000006">
    <property type="protein sequence ID" value="KAA0167217.1"/>
    <property type="molecule type" value="Genomic_DNA"/>
</dbReference>
<evidence type="ECO:0000256" key="7">
    <source>
        <dbReference type="SAM" id="MobiDB-lite"/>
    </source>
</evidence>
<protein>
    <submittedName>
        <fullName evidence="11">Uncharacterized protein</fullName>
    </submittedName>
</protein>
<dbReference type="OrthoDB" id="408933at2759"/>
<evidence type="ECO:0000313" key="14">
    <source>
        <dbReference type="Proteomes" id="UP000324907"/>
    </source>
</evidence>
<evidence type="ECO:0000313" key="13">
    <source>
        <dbReference type="Proteomes" id="UP000323011"/>
    </source>
</evidence>
<feature type="region of interest" description="Disordered" evidence="7">
    <location>
        <begin position="1"/>
        <end position="30"/>
    </location>
</feature>
<dbReference type="Pfam" id="PF09809">
    <property type="entry name" value="MRP-L27"/>
    <property type="match status" value="1"/>
</dbReference>
<name>A0A5A8EBX6_CAFRO</name>
<evidence type="ECO:0000313" key="8">
    <source>
        <dbReference type="EMBL" id="KAA0150756.1"/>
    </source>
</evidence>
<evidence type="ECO:0000256" key="1">
    <source>
        <dbReference type="ARBA" id="ARBA00004173"/>
    </source>
</evidence>
<dbReference type="Proteomes" id="UP000324907">
    <property type="component" value="Unassembled WGS sequence"/>
</dbReference>
<organism evidence="11 12">
    <name type="scientific">Cafeteria roenbergensis</name>
    <name type="common">Marine flagellate</name>
    <dbReference type="NCBI Taxonomy" id="33653"/>
    <lineage>
        <taxon>Eukaryota</taxon>
        <taxon>Sar</taxon>
        <taxon>Stramenopiles</taxon>
        <taxon>Bigyra</taxon>
        <taxon>Opalozoa</taxon>
        <taxon>Bicosoecida</taxon>
        <taxon>Cafeteriaceae</taxon>
        <taxon>Cafeteria</taxon>
    </lineage>
</organism>
<dbReference type="AlphaFoldDB" id="A0A5A8EBX6"/>
<dbReference type="Proteomes" id="UP000323011">
    <property type="component" value="Unassembled WGS sequence"/>
</dbReference>